<reference evidence="10" key="1">
    <citation type="journal article" date="2019" name="Int. J. Syst. Evol. Microbiol.">
        <title>The Global Catalogue of Microorganisms (GCM) 10K type strain sequencing project: providing services to taxonomists for standard genome sequencing and annotation.</title>
        <authorList>
            <consortium name="The Broad Institute Genomics Platform"/>
            <consortium name="The Broad Institute Genome Sequencing Center for Infectious Disease"/>
            <person name="Wu L."/>
            <person name="Ma J."/>
        </authorList>
    </citation>
    <scope>NUCLEOTIDE SEQUENCE [LARGE SCALE GENOMIC DNA]</scope>
    <source>
        <strain evidence="10">CCUG 50347</strain>
    </source>
</reference>
<evidence type="ECO:0000256" key="4">
    <source>
        <dbReference type="ARBA" id="ARBA00022741"/>
    </source>
</evidence>
<dbReference type="EC" id="2.7.11.1" evidence="1"/>
<keyword evidence="6 7" id="KW-0067">ATP-binding</keyword>
<dbReference type="PROSITE" id="PS50011">
    <property type="entry name" value="PROTEIN_KINASE_DOM"/>
    <property type="match status" value="1"/>
</dbReference>
<dbReference type="EMBL" id="JBHSIM010000020">
    <property type="protein sequence ID" value="MFC4832674.1"/>
    <property type="molecule type" value="Genomic_DNA"/>
</dbReference>
<evidence type="ECO:0000256" key="7">
    <source>
        <dbReference type="PROSITE-ProRule" id="PRU10141"/>
    </source>
</evidence>
<dbReference type="Gene3D" id="1.10.510.10">
    <property type="entry name" value="Transferase(Phosphotransferase) domain 1"/>
    <property type="match status" value="1"/>
</dbReference>
<dbReference type="PROSITE" id="PS00108">
    <property type="entry name" value="PROTEIN_KINASE_ST"/>
    <property type="match status" value="1"/>
</dbReference>
<protein>
    <recommendedName>
        <fullName evidence="1">non-specific serine/threonine protein kinase</fullName>
        <ecNumber evidence="1">2.7.11.1</ecNumber>
    </recommendedName>
</protein>
<dbReference type="PANTHER" id="PTHR43289:SF6">
    <property type="entry name" value="SERINE_THREONINE-PROTEIN KINASE NEKL-3"/>
    <property type="match status" value="1"/>
</dbReference>
<dbReference type="InterPro" id="IPR000719">
    <property type="entry name" value="Prot_kinase_dom"/>
</dbReference>
<keyword evidence="5 9" id="KW-0418">Kinase</keyword>
<comment type="caution">
    <text evidence="9">The sequence shown here is derived from an EMBL/GenBank/DDBJ whole genome shotgun (WGS) entry which is preliminary data.</text>
</comment>
<keyword evidence="4 7" id="KW-0547">Nucleotide-binding</keyword>
<evidence type="ECO:0000256" key="3">
    <source>
        <dbReference type="ARBA" id="ARBA00022679"/>
    </source>
</evidence>
<dbReference type="InterPro" id="IPR011048">
    <property type="entry name" value="Haem_d1_sf"/>
</dbReference>
<accession>A0ABV9RGG3</accession>
<dbReference type="Gene3D" id="2.130.10.10">
    <property type="entry name" value="YVTN repeat-like/Quinoprotein amine dehydrogenase"/>
    <property type="match status" value="2"/>
</dbReference>
<dbReference type="PROSITE" id="PS00107">
    <property type="entry name" value="PROTEIN_KINASE_ATP"/>
    <property type="match status" value="1"/>
</dbReference>
<evidence type="ECO:0000259" key="8">
    <source>
        <dbReference type="PROSITE" id="PS50011"/>
    </source>
</evidence>
<keyword evidence="10" id="KW-1185">Reference proteome</keyword>
<name>A0ABV9RGG3_9PSEU</name>
<evidence type="ECO:0000256" key="6">
    <source>
        <dbReference type="ARBA" id="ARBA00022840"/>
    </source>
</evidence>
<dbReference type="Pfam" id="PF00069">
    <property type="entry name" value="Pkinase"/>
    <property type="match status" value="1"/>
</dbReference>
<sequence>MGTELGPYRLGPVLGRGGMGEVYRAWDTRRGRWVALKLLHPRFGADPAYRRRFRREAEAAADLREPHVVPVHDFGEIDGQLFLDMRLIDGTDLGTVLGEGPLAPERAVDLITQVAAALDAAHAAGLVHRDVKPSNVLVGPGDFAHLADFGIARSTGSETAEGSVIGTMAYMAPERLRAEPADARSDVYSLACLLHECLTGSPPFVADDPPALVDAHLRLPPPALTDDAIPPALRRVIARGMAKEPGDRPAGAGVFAGEAKAALHARATARLTRLVPSARSDRLVRGWRRWTPPLPGRGARRILGGALAVLLLVVGIVAVRRYVGDGISVGYSPVAVAFSADGGDAFIANAGDRFVSVYDTGRRVRVGEVLLDGETVGAVADPAGEQLFVTTSRRDRHALSVIDMRTSAVVAGVALPRAPVAVPVVNARRTTAFVPTPRGIDVVDLRGRGVVGTLNRTATGLAPSADGTRLLTVDDRRSTAEVVDVATRSTVTSIPLEAPARSAVASPDGTAVYLGSTDPRHALTVVDPVAGAVVDSVALPGPVSALTVSRDGSRAFLALATADRPVLAAVDTDDLRPQVGWFMEEFTGRVALAASPDRREVYIVNTDLGTLTIDDVSRRP</sequence>
<evidence type="ECO:0000256" key="1">
    <source>
        <dbReference type="ARBA" id="ARBA00012513"/>
    </source>
</evidence>
<dbReference type="SMART" id="SM00220">
    <property type="entry name" value="S_TKc"/>
    <property type="match status" value="1"/>
</dbReference>
<dbReference type="CDD" id="cd14014">
    <property type="entry name" value="STKc_PknB_like"/>
    <property type="match status" value="1"/>
</dbReference>
<keyword evidence="3" id="KW-0808">Transferase</keyword>
<dbReference type="RefSeq" id="WP_274191508.1">
    <property type="nucleotide sequence ID" value="NZ_BAABHN010000020.1"/>
</dbReference>
<dbReference type="InterPro" id="IPR017441">
    <property type="entry name" value="Protein_kinase_ATP_BS"/>
</dbReference>
<organism evidence="9 10">
    <name type="scientific">Actinomycetospora chibensis</name>
    <dbReference type="NCBI Taxonomy" id="663606"/>
    <lineage>
        <taxon>Bacteria</taxon>
        <taxon>Bacillati</taxon>
        <taxon>Actinomycetota</taxon>
        <taxon>Actinomycetes</taxon>
        <taxon>Pseudonocardiales</taxon>
        <taxon>Pseudonocardiaceae</taxon>
        <taxon>Actinomycetospora</taxon>
    </lineage>
</organism>
<dbReference type="GO" id="GO:0016301">
    <property type="term" value="F:kinase activity"/>
    <property type="evidence" value="ECO:0007669"/>
    <property type="project" value="UniProtKB-KW"/>
</dbReference>
<feature type="domain" description="Protein kinase" evidence="8">
    <location>
        <begin position="8"/>
        <end position="267"/>
    </location>
</feature>
<dbReference type="InterPro" id="IPR008271">
    <property type="entry name" value="Ser/Thr_kinase_AS"/>
</dbReference>
<dbReference type="InterPro" id="IPR011009">
    <property type="entry name" value="Kinase-like_dom_sf"/>
</dbReference>
<evidence type="ECO:0000256" key="5">
    <source>
        <dbReference type="ARBA" id="ARBA00022777"/>
    </source>
</evidence>
<dbReference type="Proteomes" id="UP001595909">
    <property type="component" value="Unassembled WGS sequence"/>
</dbReference>
<dbReference type="PANTHER" id="PTHR43289">
    <property type="entry name" value="MITOGEN-ACTIVATED PROTEIN KINASE KINASE KINASE 20-RELATED"/>
    <property type="match status" value="1"/>
</dbReference>
<proteinExistence type="predicted"/>
<dbReference type="Gene3D" id="3.30.200.20">
    <property type="entry name" value="Phosphorylase Kinase, domain 1"/>
    <property type="match status" value="1"/>
</dbReference>
<evidence type="ECO:0000256" key="2">
    <source>
        <dbReference type="ARBA" id="ARBA00022527"/>
    </source>
</evidence>
<dbReference type="SUPFAM" id="SSF56112">
    <property type="entry name" value="Protein kinase-like (PK-like)"/>
    <property type="match status" value="1"/>
</dbReference>
<evidence type="ECO:0000313" key="9">
    <source>
        <dbReference type="EMBL" id="MFC4832674.1"/>
    </source>
</evidence>
<evidence type="ECO:0000313" key="10">
    <source>
        <dbReference type="Proteomes" id="UP001595909"/>
    </source>
</evidence>
<feature type="binding site" evidence="7">
    <location>
        <position position="37"/>
    </location>
    <ligand>
        <name>ATP</name>
        <dbReference type="ChEBI" id="CHEBI:30616"/>
    </ligand>
</feature>
<gene>
    <name evidence="9" type="ORF">ACFPEL_09655</name>
</gene>
<dbReference type="InterPro" id="IPR015943">
    <property type="entry name" value="WD40/YVTN_repeat-like_dom_sf"/>
</dbReference>
<keyword evidence="2" id="KW-0723">Serine/threonine-protein kinase</keyword>
<dbReference type="SUPFAM" id="SSF51004">
    <property type="entry name" value="C-terminal (heme d1) domain of cytochrome cd1-nitrite reductase"/>
    <property type="match status" value="1"/>
</dbReference>